<gene>
    <name evidence="1" type="ORF">EHYA_07413</name>
</gene>
<accession>A0A401YYM1</accession>
<dbReference type="EMBL" id="BIFH01000034">
    <property type="protein sequence ID" value="GCD99691.1"/>
    <property type="molecule type" value="Genomic_DNA"/>
</dbReference>
<keyword evidence="2" id="KW-1185">Reference proteome</keyword>
<protein>
    <submittedName>
        <fullName evidence="1">Uncharacterized protein</fullName>
    </submittedName>
</protein>
<proteinExistence type="predicted"/>
<sequence length="69" mass="7867">MRRITQPLPPDRARELFEAHHAGTSERDLERIVAAGPHQAYFQESGTRAEDLDVVELTDVDYIDFDIQG</sequence>
<organism evidence="1 2">
    <name type="scientific">Embleya hyalina</name>
    <dbReference type="NCBI Taxonomy" id="516124"/>
    <lineage>
        <taxon>Bacteria</taxon>
        <taxon>Bacillati</taxon>
        <taxon>Actinomycetota</taxon>
        <taxon>Actinomycetes</taxon>
        <taxon>Kitasatosporales</taxon>
        <taxon>Streptomycetaceae</taxon>
        <taxon>Embleya</taxon>
    </lineage>
</organism>
<evidence type="ECO:0000313" key="1">
    <source>
        <dbReference type="EMBL" id="GCD99691.1"/>
    </source>
</evidence>
<dbReference type="Proteomes" id="UP000286931">
    <property type="component" value="Unassembled WGS sequence"/>
</dbReference>
<reference evidence="1 2" key="1">
    <citation type="submission" date="2018-12" db="EMBL/GenBank/DDBJ databases">
        <title>Draft genome sequence of Embleya hyalina NBRC 13850T.</title>
        <authorList>
            <person name="Komaki H."/>
            <person name="Hosoyama A."/>
            <person name="Kimura A."/>
            <person name="Ichikawa N."/>
            <person name="Tamura T."/>
        </authorList>
    </citation>
    <scope>NUCLEOTIDE SEQUENCE [LARGE SCALE GENOMIC DNA]</scope>
    <source>
        <strain evidence="1 2">NBRC 13850</strain>
    </source>
</reference>
<name>A0A401YYM1_9ACTN</name>
<evidence type="ECO:0000313" key="2">
    <source>
        <dbReference type="Proteomes" id="UP000286931"/>
    </source>
</evidence>
<comment type="caution">
    <text evidence="1">The sequence shown here is derived from an EMBL/GenBank/DDBJ whole genome shotgun (WGS) entry which is preliminary data.</text>
</comment>
<dbReference type="OrthoDB" id="3868195at2"/>
<dbReference type="AlphaFoldDB" id="A0A401YYM1"/>